<protein>
    <recommendedName>
        <fullName evidence="3">DUF2806 domain-containing protein</fullName>
    </recommendedName>
</protein>
<evidence type="ECO:0000313" key="2">
    <source>
        <dbReference type="Proteomes" id="UP001055286"/>
    </source>
</evidence>
<gene>
    <name evidence="1" type="ORF">MPEAHAMD_5020</name>
</gene>
<reference evidence="1" key="2">
    <citation type="submission" date="2021-08" db="EMBL/GenBank/DDBJ databases">
        <authorList>
            <person name="Tani A."/>
            <person name="Ola A."/>
            <person name="Ogura Y."/>
            <person name="Katsura K."/>
            <person name="Hayashi T."/>
        </authorList>
    </citation>
    <scope>NUCLEOTIDE SEQUENCE</scope>
    <source>
        <strain evidence="1">JCM 32048</strain>
    </source>
</reference>
<dbReference type="AlphaFoldDB" id="A0AA37HFB3"/>
<evidence type="ECO:0000313" key="1">
    <source>
        <dbReference type="EMBL" id="GJD64835.1"/>
    </source>
</evidence>
<dbReference type="Proteomes" id="UP001055286">
    <property type="component" value="Unassembled WGS sequence"/>
</dbReference>
<reference evidence="1" key="1">
    <citation type="journal article" date="2016" name="Front. Microbiol.">
        <title>Genome Sequence of the Piezophilic, Mesophilic Sulfate-Reducing Bacterium Desulfovibrio indicus J2T.</title>
        <authorList>
            <person name="Cao J."/>
            <person name="Maignien L."/>
            <person name="Shao Z."/>
            <person name="Alain K."/>
            <person name="Jebbar M."/>
        </authorList>
    </citation>
    <scope>NUCLEOTIDE SEQUENCE</scope>
    <source>
        <strain evidence="1">JCM 32048</strain>
    </source>
</reference>
<dbReference type="InterPro" id="IPR021254">
    <property type="entry name" value="DUF2806"/>
</dbReference>
<evidence type="ECO:0008006" key="3">
    <source>
        <dbReference type="Google" id="ProtNLM"/>
    </source>
</evidence>
<proteinExistence type="predicted"/>
<dbReference type="EMBL" id="BPQJ01000030">
    <property type="protein sequence ID" value="GJD64835.1"/>
    <property type="molecule type" value="Genomic_DNA"/>
</dbReference>
<name>A0AA37HFB3_9HYPH</name>
<accession>A0AA37HFB3</accession>
<keyword evidence="2" id="KW-1185">Reference proteome</keyword>
<dbReference type="RefSeq" id="WP_238192710.1">
    <property type="nucleotide sequence ID" value="NZ_BPQJ01000030.1"/>
</dbReference>
<organism evidence="1 2">
    <name type="scientific">Methylobacterium frigidaeris</name>
    <dbReference type="NCBI Taxonomy" id="2038277"/>
    <lineage>
        <taxon>Bacteria</taxon>
        <taxon>Pseudomonadati</taxon>
        <taxon>Pseudomonadota</taxon>
        <taxon>Alphaproteobacteria</taxon>
        <taxon>Hyphomicrobiales</taxon>
        <taxon>Methylobacteriaceae</taxon>
        <taxon>Methylobacterium</taxon>
    </lineage>
</organism>
<sequence>MDPNVLKPMVDIVAPFANEGAKRLFRSEEAGPAKLTDALLEKLVKVISDSDMKTIAEHLERRSRYIGLRKLFNFEGCMRLALDLAREIPEEKQQPADEDWFALWFSAVENVSEETMQTLWARAFAQKVNSDGPDVSLRAIDSLRLMQRKDVVSFSRFCQVYQQLGYIFINSNMVMKDLFYPHNLDDLIDLSLITRSETFLNNIAFRGGYSLYFKLPPDMFAPDPFRVLSLSARGRELAGTLPAPKTLGEPLEYGLSLDDPLVVAKYINQIASGFDRRYDIVLSAHGQEGHRPPAGGWKRTHIWDHRAQTWVRRGEVPAECDPGLIDALESGQVP</sequence>
<comment type="caution">
    <text evidence="1">The sequence shown here is derived from an EMBL/GenBank/DDBJ whole genome shotgun (WGS) entry which is preliminary data.</text>
</comment>
<dbReference type="Pfam" id="PF10987">
    <property type="entry name" value="DUF2806"/>
    <property type="match status" value="1"/>
</dbReference>